<evidence type="ECO:0000259" key="2">
    <source>
        <dbReference type="Pfam" id="PF00487"/>
    </source>
</evidence>
<keyword evidence="1" id="KW-1133">Transmembrane helix</keyword>
<proteinExistence type="predicted"/>
<dbReference type="GO" id="GO:0042284">
    <property type="term" value="F:sphingolipid delta-4 desaturase activity"/>
    <property type="evidence" value="ECO:0007669"/>
    <property type="project" value="TreeGrafter"/>
</dbReference>
<name>A0A1J5Q786_9ZZZZ</name>
<protein>
    <submittedName>
        <fullName evidence="3">Fatty acid desaturase</fullName>
    </submittedName>
</protein>
<organism evidence="3">
    <name type="scientific">mine drainage metagenome</name>
    <dbReference type="NCBI Taxonomy" id="410659"/>
    <lineage>
        <taxon>unclassified sequences</taxon>
        <taxon>metagenomes</taxon>
        <taxon>ecological metagenomes</taxon>
    </lineage>
</organism>
<dbReference type="GO" id="GO:0016020">
    <property type="term" value="C:membrane"/>
    <property type="evidence" value="ECO:0007669"/>
    <property type="project" value="GOC"/>
</dbReference>
<keyword evidence="1" id="KW-0812">Transmembrane</keyword>
<feature type="transmembrane region" description="Helical" evidence="1">
    <location>
        <begin position="165"/>
        <end position="182"/>
    </location>
</feature>
<dbReference type="PANTHER" id="PTHR12879:SF8">
    <property type="entry name" value="SPHINGOLIPID DELTA(4)-DESATURASE DES1"/>
    <property type="match status" value="1"/>
</dbReference>
<dbReference type="PANTHER" id="PTHR12879">
    <property type="entry name" value="SPHINGOLIPID DELTA 4 DESATURASE/C-4 HYDROXYLASE PROTEIN DES2"/>
    <property type="match status" value="1"/>
</dbReference>
<dbReference type="AlphaFoldDB" id="A0A1J5Q786"/>
<dbReference type="InterPro" id="IPR005804">
    <property type="entry name" value="FA_desaturase_dom"/>
</dbReference>
<feature type="transmembrane region" description="Helical" evidence="1">
    <location>
        <begin position="188"/>
        <end position="204"/>
    </location>
</feature>
<feature type="domain" description="Fatty acid desaturase" evidence="2">
    <location>
        <begin position="38"/>
        <end position="291"/>
    </location>
</feature>
<accession>A0A1J5Q786</accession>
<feature type="transmembrane region" description="Helical" evidence="1">
    <location>
        <begin position="12"/>
        <end position="32"/>
    </location>
</feature>
<gene>
    <name evidence="3" type="ORF">GALL_426060</name>
</gene>
<comment type="caution">
    <text evidence="3">The sequence shown here is derived from an EMBL/GenBank/DDBJ whole genome shotgun (WGS) entry which is preliminary data.</text>
</comment>
<reference evidence="3" key="1">
    <citation type="submission" date="2016-10" db="EMBL/GenBank/DDBJ databases">
        <title>Sequence of Gallionella enrichment culture.</title>
        <authorList>
            <person name="Poehlein A."/>
            <person name="Muehling M."/>
            <person name="Daniel R."/>
        </authorList>
    </citation>
    <scope>NUCLEOTIDE SEQUENCE</scope>
</reference>
<sequence>MASSLFRYKDGAAPNLAALTYTVLGYAAGVALLITDAWWLNVLGVLLLAHALIYSAYFLHEFAHATVFRTNAANQRGGVVMSWINGSSYAPFADLRRKHMRHHIDRADVITFDYKRFLRASPGWLRWTVVALEWVYVPAVEFVMRGYVMLLPFIDPQRAAGRKRIVAVLAVRLLFFAALAWVSPKAVVLYFVAYVLFITALRFADAYQHTYDAFAILSTGGIPDDKVRDHDYEQHNTYSNLVSLHHPWMNLLLLNFSYHNAHHEKPTAPWHRLPALHRELYAGRSEQVIPMATLLRGFHRYRVKRVLSDDYGVVTAGPDKADGFYGAVGVSFLTAV</sequence>
<feature type="transmembrane region" description="Helical" evidence="1">
    <location>
        <begin position="38"/>
        <end position="59"/>
    </location>
</feature>
<evidence type="ECO:0000313" key="3">
    <source>
        <dbReference type="EMBL" id="OIQ75724.1"/>
    </source>
</evidence>
<dbReference type="EMBL" id="MLJW01002076">
    <property type="protein sequence ID" value="OIQ75724.1"/>
    <property type="molecule type" value="Genomic_DNA"/>
</dbReference>
<dbReference type="GO" id="GO:0046513">
    <property type="term" value="P:ceramide biosynthetic process"/>
    <property type="evidence" value="ECO:0007669"/>
    <property type="project" value="TreeGrafter"/>
</dbReference>
<dbReference type="Pfam" id="PF00487">
    <property type="entry name" value="FA_desaturase"/>
    <property type="match status" value="1"/>
</dbReference>
<keyword evidence="1" id="KW-0472">Membrane</keyword>
<evidence type="ECO:0000256" key="1">
    <source>
        <dbReference type="SAM" id="Phobius"/>
    </source>
</evidence>